<keyword evidence="4" id="KW-1185">Reference proteome</keyword>
<organism evidence="3 4">
    <name type="scientific">Larkinella rosea</name>
    <dbReference type="NCBI Taxonomy" id="2025312"/>
    <lineage>
        <taxon>Bacteria</taxon>
        <taxon>Pseudomonadati</taxon>
        <taxon>Bacteroidota</taxon>
        <taxon>Cytophagia</taxon>
        <taxon>Cytophagales</taxon>
        <taxon>Spirosomataceae</taxon>
        <taxon>Larkinella</taxon>
    </lineage>
</organism>
<reference evidence="3 4" key="1">
    <citation type="submission" date="2018-11" db="EMBL/GenBank/DDBJ databases">
        <authorList>
            <person name="Zhou Z."/>
            <person name="Wang G."/>
        </authorList>
    </citation>
    <scope>NUCLEOTIDE SEQUENCE [LARGE SCALE GENOMIC DNA]</scope>
    <source>
        <strain evidence="3 4">KCTC52004</strain>
    </source>
</reference>
<evidence type="ECO:0000259" key="2">
    <source>
        <dbReference type="Pfam" id="PF00144"/>
    </source>
</evidence>
<dbReference type="InterPro" id="IPR012338">
    <property type="entry name" value="Beta-lactam/transpept-like"/>
</dbReference>
<dbReference type="InterPro" id="IPR050491">
    <property type="entry name" value="AmpC-like"/>
</dbReference>
<protein>
    <submittedName>
        <fullName evidence="3">Serine hydrolase</fullName>
    </submittedName>
</protein>
<dbReference type="RefSeq" id="WP_124876205.1">
    <property type="nucleotide sequence ID" value="NZ_RQJO01000009.1"/>
</dbReference>
<feature type="chain" id="PRO_5018066255" evidence="1">
    <location>
        <begin position="22"/>
        <end position="557"/>
    </location>
</feature>
<evidence type="ECO:0000313" key="3">
    <source>
        <dbReference type="EMBL" id="RRB02041.1"/>
    </source>
</evidence>
<comment type="caution">
    <text evidence="3">The sequence shown here is derived from an EMBL/GenBank/DDBJ whole genome shotgun (WGS) entry which is preliminary data.</text>
</comment>
<name>A0A3P1BLX7_9BACT</name>
<proteinExistence type="predicted"/>
<dbReference type="Gene3D" id="3.40.710.10">
    <property type="entry name" value="DD-peptidase/beta-lactamase superfamily"/>
    <property type="match status" value="1"/>
</dbReference>
<dbReference type="AlphaFoldDB" id="A0A3P1BLX7"/>
<feature type="signal peptide" evidence="1">
    <location>
        <begin position="1"/>
        <end position="21"/>
    </location>
</feature>
<dbReference type="Pfam" id="PF00144">
    <property type="entry name" value="Beta-lactamase"/>
    <property type="match status" value="1"/>
</dbReference>
<dbReference type="OrthoDB" id="9793489at2"/>
<accession>A0A3P1BLX7</accession>
<dbReference type="SUPFAM" id="SSF56601">
    <property type="entry name" value="beta-lactamase/transpeptidase-like"/>
    <property type="match status" value="1"/>
</dbReference>
<dbReference type="EMBL" id="RQJO01000009">
    <property type="protein sequence ID" value="RRB02041.1"/>
    <property type="molecule type" value="Genomic_DNA"/>
</dbReference>
<feature type="domain" description="Beta-lactamase-related" evidence="2">
    <location>
        <begin position="33"/>
        <end position="346"/>
    </location>
</feature>
<dbReference type="PANTHER" id="PTHR46825:SF9">
    <property type="entry name" value="BETA-LACTAMASE-RELATED DOMAIN-CONTAINING PROTEIN"/>
    <property type="match status" value="1"/>
</dbReference>
<dbReference type="InterPro" id="IPR001466">
    <property type="entry name" value="Beta-lactam-related"/>
</dbReference>
<keyword evidence="3" id="KW-0378">Hydrolase</keyword>
<evidence type="ECO:0000313" key="4">
    <source>
        <dbReference type="Proteomes" id="UP000271925"/>
    </source>
</evidence>
<gene>
    <name evidence="3" type="ORF">EHT25_16240</name>
</gene>
<dbReference type="GO" id="GO:0016787">
    <property type="term" value="F:hydrolase activity"/>
    <property type="evidence" value="ECO:0007669"/>
    <property type="project" value="UniProtKB-KW"/>
</dbReference>
<dbReference type="PANTHER" id="PTHR46825">
    <property type="entry name" value="D-ALANYL-D-ALANINE-CARBOXYPEPTIDASE/ENDOPEPTIDASE AMPH"/>
    <property type="match status" value="1"/>
</dbReference>
<dbReference type="Proteomes" id="UP000271925">
    <property type="component" value="Unassembled WGS sequence"/>
</dbReference>
<keyword evidence="1" id="KW-0732">Signal</keyword>
<evidence type="ECO:0000256" key="1">
    <source>
        <dbReference type="SAM" id="SignalP"/>
    </source>
</evidence>
<sequence length="557" mass="62184">MRSITCRLFLFVFFSTSSAFAQPLADSTERLVDNLFQKWVGNQTPGCAVGIVRGDQLVYAKGFGLANLENKVPITPNSLFYMCSVSKQFTGYAIALLVQAGKINLTDDCRRYLPWLADFGHPITVQHLLHHTSGLRDDISLAEFYGLNLDGVLTQELALQILKRQRTLNFVPGEKFAYSNSNYVLLAEIVKKASGMPFEAFADSAIFQPLRMSDSRFVTHSNELIAGRVSSYEPVNKGFKNATQTVYTLGDGGLFTNVIDMARWISNFFRPQVGDQQTIGLLTRPGRLATGQPLRYAMGINVDDYAGQKRFLHNGGLAGYRTIVAIYPQQQLGLMVFGNGANGEVYSTIDQLSALLMGKKTAVPPITQVAAPSPQPVEIDSVTLRRWTGDYIAADGYRLSITLKDERLYLNGSQALTPQSAQRFYLTNRPNVNYQFEVDPQGTPVGLQLNSPVLAKPMELAKIRQSALTTPILDTYTGDYYSDELDLRVRIVRQENELWLLSSRHPAARVSWIGGDHLYTDYGFMHHLLVKRDAKDQIVGFEVNSGELMHLPFHKQK</sequence>